<reference evidence="2 3" key="1">
    <citation type="submission" date="2015-07" db="EMBL/GenBank/DDBJ databases">
        <title>Whole genome sequencing of Bosea vaviloviae isolated from cave pool.</title>
        <authorList>
            <person name="Tan N.E.H."/>
            <person name="Lee Y.P."/>
            <person name="Gan H.M."/>
            <person name="Barton H."/>
            <person name="Savka M.A."/>
        </authorList>
    </citation>
    <scope>NUCLEOTIDE SEQUENCE [LARGE SCALE GENOMIC DNA]</scope>
    <source>
        <strain evidence="2 3">SD260</strain>
    </source>
</reference>
<dbReference type="EMBL" id="LGSZ01000047">
    <property type="protein sequence ID" value="KPH80071.1"/>
    <property type="molecule type" value="Genomic_DNA"/>
</dbReference>
<dbReference type="Gene3D" id="3.30.70.100">
    <property type="match status" value="1"/>
</dbReference>
<evidence type="ECO:0000259" key="1">
    <source>
        <dbReference type="Pfam" id="PF07045"/>
    </source>
</evidence>
<dbReference type="PATRIC" id="fig|1526658.3.peg.4403"/>
<feature type="domain" description="DUF1330" evidence="1">
    <location>
        <begin position="3"/>
        <end position="95"/>
    </location>
</feature>
<dbReference type="OrthoDB" id="9806380at2"/>
<sequence length="96" mass="10201">MAKAYWIATYRSVSDSDALAAYAKLSGPAIIAGGGRILVRGLPALTYEAGLQQRTVVIEFDSVDHAKQVHDSPAYQEALAVLGKGAERDIRIVEGA</sequence>
<dbReference type="InterPro" id="IPR010753">
    <property type="entry name" value="DUF1330"/>
</dbReference>
<organism evidence="2 3">
    <name type="scientific">Bosea vaviloviae</name>
    <dbReference type="NCBI Taxonomy" id="1526658"/>
    <lineage>
        <taxon>Bacteria</taxon>
        <taxon>Pseudomonadati</taxon>
        <taxon>Pseudomonadota</taxon>
        <taxon>Alphaproteobacteria</taxon>
        <taxon>Hyphomicrobiales</taxon>
        <taxon>Boseaceae</taxon>
        <taxon>Bosea</taxon>
    </lineage>
</organism>
<dbReference type="Proteomes" id="UP000037822">
    <property type="component" value="Unassembled WGS sequence"/>
</dbReference>
<dbReference type="AlphaFoldDB" id="A0A0N0MAU1"/>
<gene>
    <name evidence="2" type="ORF">AE618_15165</name>
</gene>
<evidence type="ECO:0000313" key="3">
    <source>
        <dbReference type="Proteomes" id="UP000037822"/>
    </source>
</evidence>
<dbReference type="Pfam" id="PF07045">
    <property type="entry name" value="DUF1330"/>
    <property type="match status" value="1"/>
</dbReference>
<comment type="caution">
    <text evidence="2">The sequence shown here is derived from an EMBL/GenBank/DDBJ whole genome shotgun (WGS) entry which is preliminary data.</text>
</comment>
<protein>
    <recommendedName>
        <fullName evidence="1">DUF1330 domain-containing protein</fullName>
    </recommendedName>
</protein>
<keyword evidence="3" id="KW-1185">Reference proteome</keyword>
<dbReference type="SUPFAM" id="SSF54909">
    <property type="entry name" value="Dimeric alpha+beta barrel"/>
    <property type="match status" value="1"/>
</dbReference>
<accession>A0A0N0MAU1</accession>
<proteinExistence type="predicted"/>
<evidence type="ECO:0000313" key="2">
    <source>
        <dbReference type="EMBL" id="KPH80071.1"/>
    </source>
</evidence>
<name>A0A0N0MAU1_9HYPH</name>
<dbReference type="InterPro" id="IPR011008">
    <property type="entry name" value="Dimeric_a/b-barrel"/>
</dbReference>